<name>A0A2A4YG45_UNCAE</name>
<evidence type="ECO:0000313" key="7">
    <source>
        <dbReference type="EMBL" id="PCI93287.1"/>
    </source>
</evidence>
<evidence type="ECO:0000313" key="8">
    <source>
        <dbReference type="Proteomes" id="UP000217838"/>
    </source>
</evidence>
<dbReference type="PANTHER" id="PTHR11404:SF6">
    <property type="entry name" value="SUPEROXIDE DISMUTASE [MN], MITOCHONDRIAL"/>
    <property type="match status" value="1"/>
</dbReference>
<evidence type="ECO:0000259" key="6">
    <source>
        <dbReference type="Pfam" id="PF02777"/>
    </source>
</evidence>
<dbReference type="EMBL" id="NVUU01000066">
    <property type="protein sequence ID" value="PCI93287.1"/>
    <property type="molecule type" value="Genomic_DNA"/>
</dbReference>
<dbReference type="PIRSF" id="PIRSF000349">
    <property type="entry name" value="SODismutase"/>
    <property type="match status" value="1"/>
</dbReference>
<dbReference type="PANTHER" id="PTHR11404">
    <property type="entry name" value="SUPEROXIDE DISMUTASE 2"/>
    <property type="match status" value="1"/>
</dbReference>
<dbReference type="GO" id="GO:0004784">
    <property type="term" value="F:superoxide dismutase activity"/>
    <property type="evidence" value="ECO:0007669"/>
    <property type="project" value="UniProtKB-EC"/>
</dbReference>
<feature type="domain" description="Manganese/iron superoxide dismutase C-terminal" evidence="6">
    <location>
        <begin position="90"/>
        <end position="191"/>
    </location>
</feature>
<dbReference type="GO" id="GO:0046872">
    <property type="term" value="F:metal ion binding"/>
    <property type="evidence" value="ECO:0007669"/>
    <property type="project" value="UniProtKB-KW"/>
</dbReference>
<feature type="binding site" evidence="5">
    <location>
        <position position="162"/>
    </location>
    <ligand>
        <name>Mn(2+)</name>
        <dbReference type="ChEBI" id="CHEBI:29035"/>
    </ligand>
</feature>
<keyword evidence="3 5" id="KW-0479">Metal-binding</keyword>
<dbReference type="InterPro" id="IPR036324">
    <property type="entry name" value="Mn/Fe_SOD_N_sf"/>
</dbReference>
<evidence type="ECO:0000256" key="3">
    <source>
        <dbReference type="ARBA" id="ARBA00022723"/>
    </source>
</evidence>
<proteinExistence type="inferred from homology"/>
<dbReference type="InterPro" id="IPR019832">
    <property type="entry name" value="Mn/Fe_SOD_C"/>
</dbReference>
<reference evidence="8" key="1">
    <citation type="submission" date="2017-08" db="EMBL/GenBank/DDBJ databases">
        <title>A dynamic microbial community with high functional redundancy inhabits the cold, oxic subseafloor aquifer.</title>
        <authorList>
            <person name="Tully B.J."/>
            <person name="Wheat C.G."/>
            <person name="Glazer B.T."/>
            <person name="Huber J.A."/>
        </authorList>
    </citation>
    <scope>NUCLEOTIDE SEQUENCE [LARGE SCALE GENOMIC DNA]</scope>
</reference>
<gene>
    <name evidence="7" type="ORF">COB11_05570</name>
</gene>
<dbReference type="Gene3D" id="3.55.40.20">
    <property type="entry name" value="Iron/manganese superoxide dismutase, C-terminal domain"/>
    <property type="match status" value="1"/>
</dbReference>
<organism evidence="7 8">
    <name type="scientific">Aerophobetes bacterium</name>
    <dbReference type="NCBI Taxonomy" id="2030807"/>
    <lineage>
        <taxon>Bacteria</taxon>
        <taxon>Candidatus Aerophobota</taxon>
    </lineage>
</organism>
<accession>A0A2A4YG45</accession>
<dbReference type="AlphaFoldDB" id="A0A2A4YG45"/>
<protein>
    <recommendedName>
        <fullName evidence="2">superoxide dismutase</fullName>
        <ecNumber evidence="2">1.15.1.1</ecNumber>
    </recommendedName>
</protein>
<evidence type="ECO:0000256" key="2">
    <source>
        <dbReference type="ARBA" id="ARBA00012682"/>
    </source>
</evidence>
<dbReference type="Pfam" id="PF02777">
    <property type="entry name" value="Sod_Fe_C"/>
    <property type="match status" value="1"/>
</dbReference>
<comment type="caution">
    <text evidence="7">The sequence shown here is derived from an EMBL/GenBank/DDBJ whole genome shotgun (WGS) entry which is preliminary data.</text>
</comment>
<sequence>MYKAKDFSHLLGGKLKGLSDSLLEMHFTLYKGYVKNTNNLIKALEDMKQNDQGRTLAFGALKRRFGWEYDGMRLHELYFGNLGKKVELSPKSDLYKQIVRDFGSYEKWRRDYLSTGLIRGIGWVILYRDPIQGHLFNVWVNEHDLGHLAGGMPLLVMDVWEHAYITEYGLDRAKYIDMFMYNIDWKVIERRYKDSSCFSKYTVDAKDIEKKSAI</sequence>
<feature type="binding site" evidence="5">
    <location>
        <position position="158"/>
    </location>
    <ligand>
        <name>Mn(2+)</name>
        <dbReference type="ChEBI" id="CHEBI:29035"/>
    </ligand>
</feature>
<evidence type="ECO:0000256" key="4">
    <source>
        <dbReference type="ARBA" id="ARBA00023002"/>
    </source>
</evidence>
<dbReference type="SUPFAM" id="SSF46609">
    <property type="entry name" value="Fe,Mn superoxide dismutase (SOD), N-terminal domain"/>
    <property type="match status" value="1"/>
</dbReference>
<evidence type="ECO:0000256" key="1">
    <source>
        <dbReference type="ARBA" id="ARBA00008714"/>
    </source>
</evidence>
<dbReference type="EC" id="1.15.1.1" evidence="2"/>
<dbReference type="SUPFAM" id="SSF54719">
    <property type="entry name" value="Fe,Mn superoxide dismutase (SOD), C-terminal domain"/>
    <property type="match status" value="1"/>
</dbReference>
<evidence type="ECO:0000256" key="5">
    <source>
        <dbReference type="PIRSR" id="PIRSR000349-1"/>
    </source>
</evidence>
<comment type="similarity">
    <text evidence="1">Belongs to the iron/manganese superoxide dismutase family.</text>
</comment>
<dbReference type="Proteomes" id="UP000217838">
    <property type="component" value="Unassembled WGS sequence"/>
</dbReference>
<dbReference type="InterPro" id="IPR001189">
    <property type="entry name" value="Mn/Fe_SOD"/>
</dbReference>
<dbReference type="InterPro" id="IPR036314">
    <property type="entry name" value="SOD_C_sf"/>
</dbReference>
<keyword evidence="4" id="KW-0560">Oxidoreductase</keyword>
<dbReference type="InterPro" id="IPR050265">
    <property type="entry name" value="Fe/Mn_Superoxide_Dismutase"/>
</dbReference>
<feature type="binding site" evidence="5">
    <location>
        <position position="26"/>
    </location>
    <ligand>
        <name>Mn(2+)</name>
        <dbReference type="ChEBI" id="CHEBI:29035"/>
    </ligand>
</feature>
<feature type="binding site" evidence="5">
    <location>
        <position position="75"/>
    </location>
    <ligand>
        <name>Mn(2+)</name>
        <dbReference type="ChEBI" id="CHEBI:29035"/>
    </ligand>
</feature>